<dbReference type="EMBL" id="JANSHE010005183">
    <property type="protein sequence ID" value="KAJ2972290.1"/>
    <property type="molecule type" value="Genomic_DNA"/>
</dbReference>
<evidence type="ECO:0000313" key="2">
    <source>
        <dbReference type="Proteomes" id="UP001144978"/>
    </source>
</evidence>
<proteinExistence type="predicted"/>
<evidence type="ECO:0000313" key="1">
    <source>
        <dbReference type="EMBL" id="KAJ2972290.1"/>
    </source>
</evidence>
<reference evidence="1" key="1">
    <citation type="submission" date="2022-08" db="EMBL/GenBank/DDBJ databases">
        <title>Genome Sequence of Pycnoporus sanguineus.</title>
        <authorList>
            <person name="Buettner E."/>
        </authorList>
    </citation>
    <scope>NUCLEOTIDE SEQUENCE</scope>
    <source>
        <strain evidence="1">CG-C14</strain>
    </source>
</reference>
<comment type="caution">
    <text evidence="1">The sequence shown here is derived from an EMBL/GenBank/DDBJ whole genome shotgun (WGS) entry which is preliminary data.</text>
</comment>
<protein>
    <submittedName>
        <fullName evidence="1">Uncharacterized protein</fullName>
    </submittedName>
</protein>
<organism evidence="1 2">
    <name type="scientific">Trametes sanguinea</name>
    <dbReference type="NCBI Taxonomy" id="158606"/>
    <lineage>
        <taxon>Eukaryota</taxon>
        <taxon>Fungi</taxon>
        <taxon>Dikarya</taxon>
        <taxon>Basidiomycota</taxon>
        <taxon>Agaricomycotina</taxon>
        <taxon>Agaricomycetes</taxon>
        <taxon>Polyporales</taxon>
        <taxon>Polyporaceae</taxon>
        <taxon>Trametes</taxon>
    </lineage>
</organism>
<sequence>MPVPPPIRPFFLRTLRHRREPAVGRPTQAHARDSEKRKRNATGVLGVRTTKVHLPTDRLRDGSVPGPTQLPRWRTYIRTLASM</sequence>
<dbReference type="Proteomes" id="UP001144978">
    <property type="component" value="Unassembled WGS sequence"/>
</dbReference>
<gene>
    <name evidence="1" type="ORF">NUW54_g12302</name>
</gene>
<accession>A0ACC1MZ45</accession>
<name>A0ACC1MZ45_9APHY</name>
<keyword evidence="2" id="KW-1185">Reference proteome</keyword>